<name>X6NIR2_RETFI</name>
<dbReference type="Proteomes" id="UP000023152">
    <property type="component" value="Unassembled WGS sequence"/>
</dbReference>
<sequence length="544" mass="62046">MQMVLRVNKERERDTDSGVESVFDDIATGSGIRKEAAADIYCDFGVSVVPTECPSVQDTPTLEPYLNPSDVRTVVHANPFFYNDSINSSANTNTNTNTNTDANTDTVVTYTKMCNNYLSTFDVTLKNCMLEENNDEQTLKSLLCEIISNGYLCDVVDSKVTLEPEKIKAIKKELRYSSKNSHKLKLNENVLVFLKQVKYVFRCNAHKRMGFPLSLSHICALLLYCTKSCSVQFSKKQSQMLQQKVVRNAKSKRESFEKWRWFDCCLHQAIHILSAREQRQKCAVHLFCGLRNVKFRNIEHEFMLGYFARYVYTYYDENVARKIRGKSGSVLKFHPSMRRALGIQSCDVSWLLASSHQGNKEVEPVVKMERDTENERVVINQGVVFARSLYVTENANANANASDTTLLKRAWNAQIESQDEKTQTILLTSSEYDRFLTQTLKISNLWNDTIDANVIYVALCLSNGDVEQATQLLGRFLFWKTVDDNKNLFAQCSNQFTHFCWNPHVNLFLLFVEDTCVLPNSPVALDAVQRATLFSLAGLPYVSK</sequence>
<evidence type="ECO:0000313" key="2">
    <source>
        <dbReference type="Proteomes" id="UP000023152"/>
    </source>
</evidence>
<dbReference type="EMBL" id="ASPP01008010">
    <property type="protein sequence ID" value="ETO26215.1"/>
    <property type="molecule type" value="Genomic_DNA"/>
</dbReference>
<proteinExistence type="predicted"/>
<reference evidence="1 2" key="1">
    <citation type="journal article" date="2013" name="Curr. Biol.">
        <title>The Genome of the Foraminiferan Reticulomyxa filosa.</title>
        <authorList>
            <person name="Glockner G."/>
            <person name="Hulsmann N."/>
            <person name="Schleicher M."/>
            <person name="Noegel A.A."/>
            <person name="Eichinger L."/>
            <person name="Gallinger C."/>
            <person name="Pawlowski J."/>
            <person name="Sierra R."/>
            <person name="Euteneuer U."/>
            <person name="Pillet L."/>
            <person name="Moustafa A."/>
            <person name="Platzer M."/>
            <person name="Groth M."/>
            <person name="Szafranski K."/>
            <person name="Schliwa M."/>
        </authorList>
    </citation>
    <scope>NUCLEOTIDE SEQUENCE [LARGE SCALE GENOMIC DNA]</scope>
</reference>
<gene>
    <name evidence="1" type="ORF">RFI_10922</name>
</gene>
<dbReference type="AlphaFoldDB" id="X6NIR2"/>
<protein>
    <submittedName>
        <fullName evidence="1">Uncharacterized protein</fullName>
    </submittedName>
</protein>
<accession>X6NIR2</accession>
<keyword evidence="2" id="KW-1185">Reference proteome</keyword>
<comment type="caution">
    <text evidence="1">The sequence shown here is derived from an EMBL/GenBank/DDBJ whole genome shotgun (WGS) entry which is preliminary data.</text>
</comment>
<evidence type="ECO:0000313" key="1">
    <source>
        <dbReference type="EMBL" id="ETO26215.1"/>
    </source>
</evidence>
<dbReference type="OrthoDB" id="9990006at2759"/>
<organism evidence="1 2">
    <name type="scientific">Reticulomyxa filosa</name>
    <dbReference type="NCBI Taxonomy" id="46433"/>
    <lineage>
        <taxon>Eukaryota</taxon>
        <taxon>Sar</taxon>
        <taxon>Rhizaria</taxon>
        <taxon>Retaria</taxon>
        <taxon>Foraminifera</taxon>
        <taxon>Monothalamids</taxon>
        <taxon>Reticulomyxidae</taxon>
        <taxon>Reticulomyxa</taxon>
    </lineage>
</organism>